<evidence type="ECO:0000313" key="12">
    <source>
        <dbReference type="EMBL" id="QST19791.1"/>
    </source>
</evidence>
<comment type="function">
    <text evidence="7">Core subunit of the mitochondrial membrane respiratory chain NADH dehydrogenase (Complex I) which catalyzes electron transfer from NADH through the respiratory chain, using ubiquinone as an electron acceptor. Essential for the catalytic activity and assembly of complex I.</text>
</comment>
<feature type="transmembrane region" description="Helical" evidence="7">
    <location>
        <begin position="80"/>
        <end position="98"/>
    </location>
</feature>
<dbReference type="EMBL" id="MW435864">
    <property type="protein sequence ID" value="QST19791.1"/>
    <property type="molecule type" value="Genomic_DNA"/>
</dbReference>
<keyword evidence="6 7" id="KW-0472">Membrane</keyword>
<feature type="domain" description="NADH:quinone oxidoreductase/Mrp antiporter transmembrane" evidence="8">
    <location>
        <begin position="127"/>
        <end position="411"/>
    </location>
</feature>
<evidence type="ECO:0000256" key="2">
    <source>
        <dbReference type="ARBA" id="ARBA00004141"/>
    </source>
</evidence>
<dbReference type="GO" id="GO:0003954">
    <property type="term" value="F:NADH dehydrogenase activity"/>
    <property type="evidence" value="ECO:0007669"/>
    <property type="project" value="TreeGrafter"/>
</dbReference>
<evidence type="ECO:0000256" key="5">
    <source>
        <dbReference type="ARBA" id="ARBA00022989"/>
    </source>
</evidence>
<dbReference type="NCBIfam" id="TIGR01972">
    <property type="entry name" value="NDH_I_M"/>
    <property type="match status" value="1"/>
</dbReference>
<comment type="function">
    <text evidence="1">Core subunit of the mitochondrial membrane respiratory chain NADH dehydrogenase (Complex I) that is believed to belong to the minimal assembly required for catalysis. Complex I functions in the transfer of electrons from NADH to the respiratory chain. The immediate electron acceptor for the enzyme is believed to be ubiquinone.</text>
</comment>
<feature type="transmembrane region" description="Helical" evidence="7">
    <location>
        <begin position="240"/>
        <end position="260"/>
    </location>
</feature>
<geneLocation type="mitochondrion" evidence="9"/>
<comment type="subcellular location">
    <subcellularLocation>
        <location evidence="2">Membrane</location>
        <topology evidence="2">Multi-pass membrane protein</topology>
    </subcellularLocation>
    <subcellularLocation>
        <location evidence="7">Mitochondrion membrane</location>
        <topology evidence="7">Multi-pass membrane protein</topology>
    </subcellularLocation>
</comment>
<evidence type="ECO:0000313" key="11">
    <source>
        <dbReference type="EMBL" id="QST19772.1"/>
    </source>
</evidence>
<name>A0A8A1RXF1_9EUKA</name>
<keyword evidence="7" id="KW-0679">Respiratory chain</keyword>
<organism evidence="9">
    <name type="scientific">Phaeocystis globosa</name>
    <dbReference type="NCBI Taxonomy" id="33658"/>
    <lineage>
        <taxon>Eukaryota</taxon>
        <taxon>Haptista</taxon>
        <taxon>Haptophyta</taxon>
        <taxon>Prymnesiophyceae</taxon>
        <taxon>Phaeocystales</taxon>
        <taxon>Phaeocystaceae</taxon>
        <taxon>Phaeocystis</taxon>
    </lineage>
</organism>
<dbReference type="EMBL" id="MW435863">
    <property type="protein sequence ID" value="QST19772.1"/>
    <property type="molecule type" value="Genomic_DNA"/>
</dbReference>
<evidence type="ECO:0000313" key="9">
    <source>
        <dbReference type="EMBL" id="QST19734.1"/>
    </source>
</evidence>
<feature type="transmembrane region" description="Helical" evidence="7">
    <location>
        <begin position="448"/>
        <end position="465"/>
    </location>
</feature>
<keyword evidence="7 9" id="KW-0496">Mitochondrion</keyword>
<protein>
    <recommendedName>
        <fullName evidence="7">NADH-ubiquinone oxidoreductase chain 4</fullName>
        <ecNumber evidence="7">7.1.1.2</ecNumber>
    </recommendedName>
</protein>
<evidence type="ECO:0000256" key="1">
    <source>
        <dbReference type="ARBA" id="ARBA00003257"/>
    </source>
</evidence>
<dbReference type="PRINTS" id="PR01437">
    <property type="entry name" value="NUOXDRDTASE4"/>
</dbReference>
<dbReference type="GO" id="GO:0008137">
    <property type="term" value="F:NADH dehydrogenase (ubiquinone) activity"/>
    <property type="evidence" value="ECO:0007669"/>
    <property type="project" value="UniProtKB-UniRule"/>
</dbReference>
<feature type="transmembrane region" description="Helical" evidence="7">
    <location>
        <begin position="298"/>
        <end position="316"/>
    </location>
</feature>
<dbReference type="GO" id="GO:0048039">
    <property type="term" value="F:ubiquinone binding"/>
    <property type="evidence" value="ECO:0007669"/>
    <property type="project" value="TreeGrafter"/>
</dbReference>
<keyword evidence="7" id="KW-0830">Ubiquinone</keyword>
<sequence>MLLLFILSPLFAVLVLLFIEKTNIWFHRNFALFWSLLVFNFSILLLFVFDSTFSGFQLFCSVDWLVLANSSIVLGVDGVALFMIILTSFLVPVCILLSWSPTVKSSVKEYNIAFFVLESILFGVFCSLDLLAFYLLFEAVLIPMFFIVGVYGSRDRKIRASYLLFLYTLISSVFMLVAILALYFWCGTTDYQKLQTIQFDYLMVRFVWIAFFLSFAVKMPLVPFHVWLPEAHSEAPTSGSVILAGILLKLGGFGFIRYSVGLFPEASAFFAPLIFSISIFGVVYASLTTIQQIDLKRIIAYSSVAHMGLVTIGIFSNNFQGILGSILLMISHGIVSGALFLCIGVLYERHQTRIVKYYSGLIHSMPLFTVCFVVFTLGNIGLPATSSFVGEILILVGCFEANSWATLFAGLGMILGIGYSLWLCNRIAFGNSKQFSILEFRDLNRREFYTLFPFFLLTFLFGLYPDLLVNFLRSSIIVL</sequence>
<dbReference type="PANTHER" id="PTHR43507">
    <property type="entry name" value="NADH-UBIQUINONE OXIDOREDUCTASE CHAIN 4"/>
    <property type="match status" value="1"/>
</dbReference>
<evidence type="ECO:0000256" key="3">
    <source>
        <dbReference type="ARBA" id="ARBA00009025"/>
    </source>
</evidence>
<reference evidence="12" key="2">
    <citation type="submission" date="2021-01" db="EMBL/GenBank/DDBJ databases">
        <title>Comparative mitochondrial genomics of the harmful algal bloom species Phaeocystis globosa: repeat region and gene arrangement.</title>
        <authorList>
            <person name="Song H."/>
            <person name="Chen N."/>
        </authorList>
    </citation>
    <scope>NUCLEOTIDE SEQUENCE</scope>
    <source>
        <strain evidence="12">CNS00070</strain>
    </source>
</reference>
<evidence type="ECO:0000256" key="6">
    <source>
        <dbReference type="ARBA" id="ARBA00023136"/>
    </source>
</evidence>
<dbReference type="Pfam" id="PF00361">
    <property type="entry name" value="Proton_antipo_M"/>
    <property type="match status" value="1"/>
</dbReference>
<evidence type="ECO:0000256" key="4">
    <source>
        <dbReference type="ARBA" id="ARBA00022692"/>
    </source>
</evidence>
<dbReference type="InterPro" id="IPR003918">
    <property type="entry name" value="NADH_UbQ_OxRdtase"/>
</dbReference>
<dbReference type="InterPro" id="IPR010227">
    <property type="entry name" value="NADH_Q_OxRdtase_chainM/4"/>
</dbReference>
<dbReference type="GO" id="GO:0042773">
    <property type="term" value="P:ATP synthesis coupled electron transport"/>
    <property type="evidence" value="ECO:0007669"/>
    <property type="project" value="InterPro"/>
</dbReference>
<feature type="transmembrane region" description="Helical" evidence="7">
    <location>
        <begin position="164"/>
        <end position="185"/>
    </location>
</feature>
<dbReference type="EC" id="7.1.1.2" evidence="7"/>
<keyword evidence="7" id="KW-0813">Transport</keyword>
<dbReference type="PANTHER" id="PTHR43507:SF1">
    <property type="entry name" value="NADH-UBIQUINONE OXIDOREDUCTASE CHAIN 4"/>
    <property type="match status" value="1"/>
</dbReference>
<dbReference type="InterPro" id="IPR001750">
    <property type="entry name" value="ND/Mrp_TM"/>
</dbReference>
<dbReference type="GO" id="GO:0031966">
    <property type="term" value="C:mitochondrial membrane"/>
    <property type="evidence" value="ECO:0007669"/>
    <property type="project" value="UniProtKB-SubCell"/>
</dbReference>
<feature type="transmembrane region" description="Helical" evidence="7">
    <location>
        <begin position="266"/>
        <end position="286"/>
    </location>
</feature>
<evidence type="ECO:0000256" key="7">
    <source>
        <dbReference type="RuleBase" id="RU003297"/>
    </source>
</evidence>
<keyword evidence="7" id="KW-0249">Electron transport</keyword>
<keyword evidence="4 7" id="KW-0812">Transmembrane</keyword>
<comment type="similarity">
    <text evidence="3 7">Belongs to the complex I subunit 4 family.</text>
</comment>
<accession>A0A8A1RXF1</accession>
<feature type="transmembrane region" description="Helical" evidence="7">
    <location>
        <begin position="131"/>
        <end position="152"/>
    </location>
</feature>
<dbReference type="EMBL" id="MW435861">
    <property type="protein sequence ID" value="QST19734.1"/>
    <property type="molecule type" value="Genomic_DNA"/>
</dbReference>
<evidence type="ECO:0000313" key="13">
    <source>
        <dbReference type="EMBL" id="QST19810.1"/>
    </source>
</evidence>
<dbReference type="GO" id="GO:0015990">
    <property type="term" value="P:electron transport coupled proton transport"/>
    <property type="evidence" value="ECO:0007669"/>
    <property type="project" value="TreeGrafter"/>
</dbReference>
<comment type="catalytic activity">
    <reaction evidence="7">
        <text>a ubiquinone + NADH + 5 H(+)(in) = a ubiquinol + NAD(+) + 4 H(+)(out)</text>
        <dbReference type="Rhea" id="RHEA:29091"/>
        <dbReference type="Rhea" id="RHEA-COMP:9565"/>
        <dbReference type="Rhea" id="RHEA-COMP:9566"/>
        <dbReference type="ChEBI" id="CHEBI:15378"/>
        <dbReference type="ChEBI" id="CHEBI:16389"/>
        <dbReference type="ChEBI" id="CHEBI:17976"/>
        <dbReference type="ChEBI" id="CHEBI:57540"/>
        <dbReference type="ChEBI" id="CHEBI:57945"/>
        <dbReference type="EC" id="7.1.1.2"/>
    </reaction>
</comment>
<keyword evidence="5 7" id="KW-1133">Transmembrane helix</keyword>
<dbReference type="EMBL" id="MW435862">
    <property type="protein sequence ID" value="QST19753.1"/>
    <property type="molecule type" value="Genomic_DNA"/>
</dbReference>
<feature type="transmembrane region" description="Helical" evidence="7">
    <location>
        <begin position="322"/>
        <end position="347"/>
    </location>
</feature>
<feature type="transmembrane region" description="Helical" evidence="7">
    <location>
        <begin position="31"/>
        <end position="49"/>
    </location>
</feature>
<reference evidence="9" key="1">
    <citation type="journal article" date="2021" name="Front. Microbiol.">
        <title>Large Differences in the Haptophyte Phaeocystis globosa Mitochondrial Genomes Driven by Repeat Amplifications.</title>
        <authorList>
            <person name="Song H."/>
            <person name="Chen Y."/>
            <person name="Liu F."/>
            <person name="Chen N."/>
        </authorList>
    </citation>
    <scope>NUCLEOTIDE SEQUENCE</scope>
    <source>
        <strain evidence="11">CNS00069</strain>
        <strain evidence="13">CNS00087</strain>
        <strain evidence="9">CNS00262</strain>
        <strain evidence="10">CNS00266</strain>
    </source>
</reference>
<dbReference type="EMBL" id="MW435865">
    <property type="protein sequence ID" value="QST19810.1"/>
    <property type="molecule type" value="Genomic_DNA"/>
</dbReference>
<evidence type="ECO:0000259" key="8">
    <source>
        <dbReference type="Pfam" id="PF00361"/>
    </source>
</evidence>
<feature type="transmembrane region" description="Helical" evidence="7">
    <location>
        <begin position="404"/>
        <end position="428"/>
    </location>
</feature>
<feature type="transmembrane region" description="Helical" evidence="7">
    <location>
        <begin position="367"/>
        <end position="384"/>
    </location>
</feature>
<feature type="transmembrane region" description="Helical" evidence="7">
    <location>
        <begin position="110"/>
        <end position="125"/>
    </location>
</feature>
<gene>
    <name evidence="9" type="primary">nad4</name>
</gene>
<dbReference type="AlphaFoldDB" id="A0A8A1RXF1"/>
<feature type="transmembrane region" description="Helical" evidence="7">
    <location>
        <begin position="205"/>
        <end position="228"/>
    </location>
</feature>
<keyword evidence="7" id="KW-0520">NAD</keyword>
<proteinExistence type="inferred from homology"/>
<evidence type="ECO:0000313" key="10">
    <source>
        <dbReference type="EMBL" id="QST19753.1"/>
    </source>
</evidence>